<dbReference type="KEGG" id="mtim:DIR46_12760"/>
<dbReference type="GO" id="GO:0003700">
    <property type="term" value="F:DNA-binding transcription factor activity"/>
    <property type="evidence" value="ECO:0007669"/>
    <property type="project" value="TreeGrafter"/>
</dbReference>
<dbReference type="InterPro" id="IPR010982">
    <property type="entry name" value="Lambda_DNA-bd_dom_sf"/>
</dbReference>
<dbReference type="OrthoDB" id="1097442at2"/>
<dbReference type="CDD" id="cd00093">
    <property type="entry name" value="HTH_XRE"/>
    <property type="match status" value="1"/>
</dbReference>
<dbReference type="PANTHER" id="PTHR46797">
    <property type="entry name" value="HTH-TYPE TRANSCRIPTIONAL REGULATOR"/>
    <property type="match status" value="1"/>
</dbReference>
<dbReference type="Gene3D" id="1.10.260.40">
    <property type="entry name" value="lambda repressor-like DNA-binding domains"/>
    <property type="match status" value="1"/>
</dbReference>
<dbReference type="PROSITE" id="PS50943">
    <property type="entry name" value="HTH_CROC1"/>
    <property type="match status" value="1"/>
</dbReference>
<dbReference type="RefSeq" id="WP_109345544.1">
    <property type="nucleotide sequence ID" value="NZ_CP029343.1"/>
</dbReference>
<dbReference type="AlphaFoldDB" id="A0A2S2DIN3"/>
<dbReference type="Proteomes" id="UP000245820">
    <property type="component" value="Chromosome"/>
</dbReference>
<evidence type="ECO:0000313" key="5">
    <source>
        <dbReference type="EMBL" id="AWL05210.1"/>
    </source>
</evidence>
<gene>
    <name evidence="5" type="ORF">DIR46_12760</name>
</gene>
<keyword evidence="2" id="KW-0238">DNA-binding</keyword>
<evidence type="ECO:0000256" key="1">
    <source>
        <dbReference type="ARBA" id="ARBA00023015"/>
    </source>
</evidence>
<sequence>MPNLSQHRQTSELVALGAAIKSFRMSKKISQEDLALIAGVDRSYLGRVERGDNNVAILTLHRIARALDVSLAELFRQACL</sequence>
<dbReference type="SUPFAM" id="SSF47413">
    <property type="entry name" value="lambda repressor-like DNA-binding domains"/>
    <property type="match status" value="1"/>
</dbReference>
<dbReference type="Pfam" id="PF01381">
    <property type="entry name" value="HTH_3"/>
    <property type="match status" value="1"/>
</dbReference>
<name>A0A2S2DIN3_9BURK</name>
<dbReference type="GO" id="GO:0003677">
    <property type="term" value="F:DNA binding"/>
    <property type="evidence" value="ECO:0007669"/>
    <property type="project" value="UniProtKB-KW"/>
</dbReference>
<dbReference type="PANTHER" id="PTHR46797:SF23">
    <property type="entry name" value="HTH-TYPE TRANSCRIPTIONAL REGULATOR SUTR"/>
    <property type="match status" value="1"/>
</dbReference>
<dbReference type="GO" id="GO:0005829">
    <property type="term" value="C:cytosol"/>
    <property type="evidence" value="ECO:0007669"/>
    <property type="project" value="TreeGrafter"/>
</dbReference>
<reference evidence="5 6" key="1">
    <citation type="submission" date="2018-05" db="EMBL/GenBank/DDBJ databases">
        <title>Complete genome sequence of Massilia oculi sp. nov. CCUG 43427T (=DSM 26321T), the type strain of M. oculi, and comparison with genome sequences of other Massilia strains.</title>
        <authorList>
            <person name="Zhu B."/>
        </authorList>
    </citation>
    <scope>NUCLEOTIDE SEQUENCE [LARGE SCALE GENOMIC DNA]</scope>
    <source>
        <strain evidence="5 6">CCUG 43427</strain>
    </source>
</reference>
<protein>
    <submittedName>
        <fullName evidence="5">Transcriptional regulator</fullName>
    </submittedName>
</protein>
<organism evidence="5 6">
    <name type="scientific">Massilia oculi</name>
    <dbReference type="NCBI Taxonomy" id="945844"/>
    <lineage>
        <taxon>Bacteria</taxon>
        <taxon>Pseudomonadati</taxon>
        <taxon>Pseudomonadota</taxon>
        <taxon>Betaproteobacteria</taxon>
        <taxon>Burkholderiales</taxon>
        <taxon>Oxalobacteraceae</taxon>
        <taxon>Telluria group</taxon>
        <taxon>Massilia</taxon>
    </lineage>
</organism>
<proteinExistence type="predicted"/>
<dbReference type="InterPro" id="IPR001387">
    <property type="entry name" value="Cro/C1-type_HTH"/>
</dbReference>
<keyword evidence="6" id="KW-1185">Reference proteome</keyword>
<keyword evidence="3" id="KW-0804">Transcription</keyword>
<evidence type="ECO:0000259" key="4">
    <source>
        <dbReference type="PROSITE" id="PS50943"/>
    </source>
</evidence>
<dbReference type="SMART" id="SM00530">
    <property type="entry name" value="HTH_XRE"/>
    <property type="match status" value="1"/>
</dbReference>
<accession>A0A2S2DIN3</accession>
<evidence type="ECO:0000256" key="3">
    <source>
        <dbReference type="ARBA" id="ARBA00023163"/>
    </source>
</evidence>
<feature type="domain" description="HTH cro/C1-type" evidence="4">
    <location>
        <begin position="20"/>
        <end position="74"/>
    </location>
</feature>
<keyword evidence="1" id="KW-0805">Transcription regulation</keyword>
<evidence type="ECO:0000313" key="6">
    <source>
        <dbReference type="Proteomes" id="UP000245820"/>
    </source>
</evidence>
<dbReference type="InterPro" id="IPR050807">
    <property type="entry name" value="TransReg_Diox_bact_type"/>
</dbReference>
<evidence type="ECO:0000256" key="2">
    <source>
        <dbReference type="ARBA" id="ARBA00023125"/>
    </source>
</evidence>
<dbReference type="EMBL" id="CP029343">
    <property type="protein sequence ID" value="AWL05210.1"/>
    <property type="molecule type" value="Genomic_DNA"/>
</dbReference>